<evidence type="ECO:0000256" key="2">
    <source>
        <dbReference type="ARBA" id="ARBA00022490"/>
    </source>
</evidence>
<dbReference type="GO" id="GO:0006915">
    <property type="term" value="P:apoptotic process"/>
    <property type="evidence" value="ECO:0007669"/>
    <property type="project" value="UniProtKB-KW"/>
</dbReference>
<dbReference type="SUPFAM" id="SSF54495">
    <property type="entry name" value="UBC-like"/>
    <property type="match status" value="1"/>
</dbReference>
<dbReference type="GO" id="GO:0004869">
    <property type="term" value="F:cysteine-type endopeptidase inhibitor activity"/>
    <property type="evidence" value="ECO:0007669"/>
    <property type="project" value="TreeGrafter"/>
</dbReference>
<evidence type="ECO:0000256" key="5">
    <source>
        <dbReference type="ARBA" id="ARBA00022741"/>
    </source>
</evidence>
<evidence type="ECO:0000256" key="3">
    <source>
        <dbReference type="ARBA" id="ARBA00022679"/>
    </source>
</evidence>
<dbReference type="PANTHER" id="PTHR46116:SF26">
    <property type="entry name" value="UBIQUITIN-CONJUGATING ENZYME E2 Z"/>
    <property type="match status" value="1"/>
</dbReference>
<evidence type="ECO:0000256" key="1">
    <source>
        <dbReference type="ARBA" id="ARBA00004496"/>
    </source>
</evidence>
<sequence length="262" mass="30269">MSSSQSKNIIISKDTIQRLLKDVRDIIKNPLTENGIYYVHDDEDMLKGYALIIGPGDTPYFGGNYFFEFKYPADYPHSPPHVTYCTNGENIRFNPNLYTGGKVCISLLNTWRGEQWTSCQTISTVLLNLCTLLNNDPILNEPGVTNTHHDYSKYNKIIEYKNIDIAILKVLNKNPGVYMEKFDCFYPHVKEQFLKNKDEIHKFLEEKQKEFPAVEKITTSLYNMSVIIDYEKLYKDFRCSVEKYASLEKCESTGGKCETDGK</sequence>
<dbReference type="PANTHER" id="PTHR46116">
    <property type="entry name" value="(E3-INDEPENDENT) E2 UBIQUITIN-CONJUGATING ENZYME"/>
    <property type="match status" value="1"/>
</dbReference>
<evidence type="ECO:0000256" key="8">
    <source>
        <dbReference type="ARBA" id="ARBA00039894"/>
    </source>
</evidence>
<dbReference type="InterPro" id="IPR016135">
    <property type="entry name" value="UBQ-conjugating_enzyme/RWD"/>
</dbReference>
<evidence type="ECO:0000259" key="12">
    <source>
        <dbReference type="PROSITE" id="PS50127"/>
    </source>
</evidence>
<dbReference type="Pfam" id="PF00179">
    <property type="entry name" value="UQ_con"/>
    <property type="match status" value="1"/>
</dbReference>
<keyword evidence="3" id="KW-0808">Transferase</keyword>
<accession>A0A6C0DEH3</accession>
<dbReference type="EMBL" id="MN739598">
    <property type="protein sequence ID" value="QHT14917.1"/>
    <property type="molecule type" value="Genomic_DNA"/>
</dbReference>
<comment type="subcellular location">
    <subcellularLocation>
        <location evidence="1">Cytoplasm</location>
    </subcellularLocation>
</comment>
<evidence type="ECO:0000256" key="10">
    <source>
        <dbReference type="ARBA" id="ARBA00042316"/>
    </source>
</evidence>
<feature type="domain" description="UBC core" evidence="12">
    <location>
        <begin position="14"/>
        <end position="173"/>
    </location>
</feature>
<evidence type="ECO:0000256" key="6">
    <source>
        <dbReference type="ARBA" id="ARBA00022786"/>
    </source>
</evidence>
<dbReference type="AlphaFoldDB" id="A0A6C0DEH3"/>
<keyword evidence="7" id="KW-0067">ATP-binding</keyword>
<dbReference type="GO" id="GO:0005737">
    <property type="term" value="C:cytoplasm"/>
    <property type="evidence" value="ECO:0007669"/>
    <property type="project" value="UniProtKB-SubCell"/>
</dbReference>
<dbReference type="GO" id="GO:0043066">
    <property type="term" value="P:negative regulation of apoptotic process"/>
    <property type="evidence" value="ECO:0007669"/>
    <property type="project" value="TreeGrafter"/>
</dbReference>
<dbReference type="GO" id="GO:0005634">
    <property type="term" value="C:nucleus"/>
    <property type="evidence" value="ECO:0007669"/>
    <property type="project" value="TreeGrafter"/>
</dbReference>
<dbReference type="PROSITE" id="PS50127">
    <property type="entry name" value="UBC_2"/>
    <property type="match status" value="1"/>
</dbReference>
<organism evidence="13">
    <name type="scientific">viral metagenome</name>
    <dbReference type="NCBI Taxonomy" id="1070528"/>
    <lineage>
        <taxon>unclassified sequences</taxon>
        <taxon>metagenomes</taxon>
        <taxon>organismal metagenomes</taxon>
    </lineage>
</organism>
<dbReference type="Gene3D" id="3.10.110.10">
    <property type="entry name" value="Ubiquitin Conjugating Enzyme"/>
    <property type="match status" value="1"/>
</dbReference>
<dbReference type="InterPro" id="IPR000608">
    <property type="entry name" value="UBC"/>
</dbReference>
<evidence type="ECO:0000256" key="7">
    <source>
        <dbReference type="ARBA" id="ARBA00022840"/>
    </source>
</evidence>
<dbReference type="GO" id="GO:0005524">
    <property type="term" value="F:ATP binding"/>
    <property type="evidence" value="ECO:0007669"/>
    <property type="project" value="UniProtKB-KW"/>
</dbReference>
<keyword evidence="4" id="KW-0053">Apoptosis</keyword>
<dbReference type="GO" id="GO:0016740">
    <property type="term" value="F:transferase activity"/>
    <property type="evidence" value="ECO:0007669"/>
    <property type="project" value="UniProtKB-KW"/>
</dbReference>
<evidence type="ECO:0000313" key="13">
    <source>
        <dbReference type="EMBL" id="QHT14917.1"/>
    </source>
</evidence>
<keyword evidence="2" id="KW-0963">Cytoplasm</keyword>
<dbReference type="SMART" id="SM00212">
    <property type="entry name" value="UBCc"/>
    <property type="match status" value="1"/>
</dbReference>
<evidence type="ECO:0000256" key="11">
    <source>
        <dbReference type="ARBA" id="ARBA00042401"/>
    </source>
</evidence>
<name>A0A6C0DEH3_9ZZZZ</name>
<keyword evidence="6" id="KW-0833">Ubl conjugation pathway</keyword>
<keyword evidence="5" id="KW-0547">Nucleotide-binding</keyword>
<evidence type="ECO:0000256" key="9">
    <source>
        <dbReference type="ARBA" id="ARBA00041798"/>
    </source>
</evidence>
<proteinExistence type="predicted"/>
<evidence type="ECO:0000256" key="4">
    <source>
        <dbReference type="ARBA" id="ARBA00022703"/>
    </source>
</evidence>
<protein>
    <recommendedName>
        <fullName evidence="8">Ubiquitin-conjugating enzyme E2 Z</fullName>
    </recommendedName>
    <alternativeName>
        <fullName evidence="9">E2 ubiquitin-conjugating enzyme Z</fullName>
    </alternativeName>
    <alternativeName>
        <fullName evidence="11">Ubiquitin carrier protein Z</fullName>
    </alternativeName>
    <alternativeName>
        <fullName evidence="10">Ubiquitin-protein ligase Z</fullName>
    </alternativeName>
</protein>
<reference evidence="13" key="1">
    <citation type="journal article" date="2020" name="Nature">
        <title>Giant virus diversity and host interactions through global metagenomics.</title>
        <authorList>
            <person name="Schulz F."/>
            <person name="Roux S."/>
            <person name="Paez-Espino D."/>
            <person name="Jungbluth S."/>
            <person name="Walsh D.A."/>
            <person name="Denef V.J."/>
            <person name="McMahon K.D."/>
            <person name="Konstantinidis K.T."/>
            <person name="Eloe-Fadrosh E.A."/>
            <person name="Kyrpides N.C."/>
            <person name="Woyke T."/>
        </authorList>
    </citation>
    <scope>NUCLEOTIDE SEQUENCE</scope>
    <source>
        <strain evidence="13">GVMAG-M-3300023174-144</strain>
    </source>
</reference>